<dbReference type="GO" id="GO:0005886">
    <property type="term" value="C:plasma membrane"/>
    <property type="evidence" value="ECO:0007669"/>
    <property type="project" value="TreeGrafter"/>
</dbReference>
<dbReference type="STRING" id="1869.MB27_08900"/>
<feature type="binding site" evidence="2">
    <location>
        <position position="154"/>
    </location>
    <ligand>
        <name>CoA</name>
        <dbReference type="ChEBI" id="CHEBI:57287"/>
    </ligand>
</feature>
<feature type="domain" description="4'-phosphopantetheinyl transferase N-terminal" evidence="5">
    <location>
        <begin position="27"/>
        <end position="94"/>
    </location>
</feature>
<dbReference type="PRINTS" id="PR01399">
    <property type="entry name" value="ENTSNTHTASED"/>
</dbReference>
<feature type="binding site" evidence="3">
    <location>
        <position position="107"/>
    </location>
    <ligand>
        <name>Mg(2+)</name>
        <dbReference type="ChEBI" id="CHEBI:18420"/>
    </ligand>
</feature>
<dbReference type="Proteomes" id="UP000054537">
    <property type="component" value="Unassembled WGS sequence"/>
</dbReference>
<feature type="binding site" evidence="2">
    <location>
        <position position="105"/>
    </location>
    <ligand>
        <name>CoA</name>
        <dbReference type="ChEBI" id="CHEBI:57287"/>
    </ligand>
</feature>
<dbReference type="InterPro" id="IPR041354">
    <property type="entry name" value="4PPT_N"/>
</dbReference>
<dbReference type="RefSeq" id="WP_043523687.1">
    <property type="nucleotide sequence ID" value="NZ_BAABKU010000038.1"/>
</dbReference>
<feature type="binding site" evidence="2">
    <location>
        <begin position="83"/>
        <end position="84"/>
    </location>
    <ligand>
        <name>CoA</name>
        <dbReference type="ChEBI" id="CHEBI:57287"/>
    </ligand>
</feature>
<feature type="binding site" evidence="2">
    <location>
        <position position="39"/>
    </location>
    <ligand>
        <name>CoA</name>
        <dbReference type="ChEBI" id="CHEBI:57287"/>
    </ligand>
</feature>
<evidence type="ECO:0000256" key="2">
    <source>
        <dbReference type="PIRSR" id="PIRSR603542-1"/>
    </source>
</evidence>
<evidence type="ECO:0000259" key="5">
    <source>
        <dbReference type="Pfam" id="PF17837"/>
    </source>
</evidence>
<comment type="cofactor">
    <cofactor evidence="3">
        <name>Mg(2+)</name>
        <dbReference type="ChEBI" id="CHEBI:18420"/>
    </cofactor>
</comment>
<protein>
    <submittedName>
        <fullName evidence="6">4'-phosphopantetheinyl transferase</fullName>
    </submittedName>
</protein>
<dbReference type="GO" id="GO:0009239">
    <property type="term" value="P:enterobactin biosynthetic process"/>
    <property type="evidence" value="ECO:0007669"/>
    <property type="project" value="InterPro"/>
</dbReference>
<dbReference type="GO" id="GO:0000287">
    <property type="term" value="F:magnesium ion binding"/>
    <property type="evidence" value="ECO:0007669"/>
    <property type="project" value="InterPro"/>
</dbReference>
<dbReference type="OrthoDB" id="8210607at2"/>
<sequence length="228" mass="25194">MIESILPAGVIAVDTFEDPPQATLFPEEEFLVSKAVAKRRAEFTTGRWCARQAMQRMGRRPAPILVGPRGEPQWPDGLVGSITHCAGYRAAVAAPAAHVSTVGIDAEPHETMPDGVFEAVSLPEERDRIMLLEREHPGLHWDRMLFSAKESVYKAWYPLAERWLDFEDASVTFHPGTATFTAELKVTGPRLHGRSLTGFSGRWLVEKDLVITAIAVPAQARQPTLSAR</sequence>
<feature type="domain" description="4'-phosphopantetheinyl transferase" evidence="4">
    <location>
        <begin position="102"/>
        <end position="182"/>
    </location>
</feature>
<keyword evidence="7" id="KW-1185">Reference proteome</keyword>
<accession>A0A0A6USC0</accession>
<feature type="binding site" evidence="2">
    <location>
        <position position="150"/>
    </location>
    <ligand>
        <name>CoA</name>
        <dbReference type="ChEBI" id="CHEBI:57287"/>
    </ligand>
</feature>
<evidence type="ECO:0000313" key="7">
    <source>
        <dbReference type="Proteomes" id="UP000054537"/>
    </source>
</evidence>
<name>A0A0A6USC0_ACTUT</name>
<dbReference type="GO" id="GO:0009366">
    <property type="term" value="C:enterobactin synthetase complex"/>
    <property type="evidence" value="ECO:0007669"/>
    <property type="project" value="InterPro"/>
</dbReference>
<evidence type="ECO:0000313" key="6">
    <source>
        <dbReference type="EMBL" id="KHD77883.1"/>
    </source>
</evidence>
<keyword evidence="1 6" id="KW-0808">Transferase</keyword>
<feature type="binding site" evidence="2">
    <location>
        <position position="164"/>
    </location>
    <ligand>
        <name>CoA</name>
        <dbReference type="ChEBI" id="CHEBI:57287"/>
    </ligand>
</feature>
<gene>
    <name evidence="6" type="ORF">MB27_08900</name>
</gene>
<dbReference type="AlphaFoldDB" id="A0A0A6USC0"/>
<proteinExistence type="predicted"/>
<evidence type="ECO:0000256" key="1">
    <source>
        <dbReference type="ARBA" id="ARBA00022679"/>
    </source>
</evidence>
<feature type="binding site" evidence="3">
    <location>
        <position position="106"/>
    </location>
    <ligand>
        <name>Mg(2+)</name>
        <dbReference type="ChEBI" id="CHEBI:18420"/>
    </ligand>
</feature>
<dbReference type="Pfam" id="PF01648">
    <property type="entry name" value="ACPS"/>
    <property type="match status" value="1"/>
</dbReference>
<dbReference type="EMBL" id="JRTT01000008">
    <property type="protein sequence ID" value="KHD77883.1"/>
    <property type="molecule type" value="Genomic_DNA"/>
</dbReference>
<dbReference type="InterPro" id="IPR037143">
    <property type="entry name" value="4-PPantetheinyl_Trfase_dom_sf"/>
</dbReference>
<evidence type="ECO:0000259" key="4">
    <source>
        <dbReference type="Pfam" id="PF01648"/>
    </source>
</evidence>
<keyword evidence="3" id="KW-0479">Metal-binding</keyword>
<dbReference type="InterPro" id="IPR003542">
    <property type="entry name" value="Enbac_synth_compD-like"/>
</dbReference>
<dbReference type="GO" id="GO:0008897">
    <property type="term" value="F:holo-[acyl-carrier-protein] synthase activity"/>
    <property type="evidence" value="ECO:0007669"/>
    <property type="project" value="InterPro"/>
</dbReference>
<dbReference type="Pfam" id="PF17837">
    <property type="entry name" value="4PPT_N"/>
    <property type="match status" value="1"/>
</dbReference>
<dbReference type="InterPro" id="IPR008278">
    <property type="entry name" value="4-PPantetheinyl_Trfase_dom"/>
</dbReference>
<feature type="binding site" evidence="3">
    <location>
        <position position="105"/>
    </location>
    <ligand>
        <name>Mg(2+)</name>
        <dbReference type="ChEBI" id="CHEBI:18420"/>
    </ligand>
</feature>
<dbReference type="eggNOG" id="COG2977">
    <property type="taxonomic scope" value="Bacteria"/>
</dbReference>
<dbReference type="Gene3D" id="3.90.470.20">
    <property type="entry name" value="4'-phosphopantetheinyl transferase domain"/>
    <property type="match status" value="1"/>
</dbReference>
<reference evidence="6 7" key="1">
    <citation type="submission" date="2014-10" db="EMBL/GenBank/DDBJ databases">
        <title>Draft genome sequence of Actinoplanes utahensis NRRL 12052.</title>
        <authorList>
            <person name="Velasco-Bucheli B."/>
            <person name="del Cerro C."/>
            <person name="Hormigo D."/>
            <person name="Garcia J.L."/>
            <person name="Acebal C."/>
            <person name="Arroyo M."/>
            <person name="de la Mata I."/>
        </authorList>
    </citation>
    <scope>NUCLEOTIDE SEQUENCE [LARGE SCALE GENOMIC DNA]</scope>
    <source>
        <strain evidence="6 7">NRRL 12052</strain>
    </source>
</reference>
<dbReference type="PANTHER" id="PTHR38096:SF1">
    <property type="entry name" value="ENTEROBACTIN SYNTHASE COMPONENT D"/>
    <property type="match status" value="1"/>
</dbReference>
<evidence type="ECO:0000256" key="3">
    <source>
        <dbReference type="PIRSR" id="PIRSR603542-2"/>
    </source>
</evidence>
<feature type="binding site" evidence="2">
    <location>
        <position position="47"/>
    </location>
    <ligand>
        <name>CoA</name>
        <dbReference type="ChEBI" id="CHEBI:57287"/>
    </ligand>
</feature>
<comment type="caution">
    <text evidence="6">The sequence shown here is derived from an EMBL/GenBank/DDBJ whole genome shotgun (WGS) entry which is preliminary data.</text>
</comment>
<organism evidence="6 7">
    <name type="scientific">Actinoplanes utahensis</name>
    <dbReference type="NCBI Taxonomy" id="1869"/>
    <lineage>
        <taxon>Bacteria</taxon>
        <taxon>Bacillati</taxon>
        <taxon>Actinomycetota</taxon>
        <taxon>Actinomycetes</taxon>
        <taxon>Micromonosporales</taxon>
        <taxon>Micromonosporaceae</taxon>
        <taxon>Actinoplanes</taxon>
    </lineage>
</organism>
<dbReference type="SUPFAM" id="SSF56214">
    <property type="entry name" value="4'-phosphopantetheinyl transferase"/>
    <property type="match status" value="1"/>
</dbReference>
<dbReference type="PANTHER" id="PTHR38096">
    <property type="entry name" value="ENTEROBACTIN SYNTHASE COMPONENT D"/>
    <property type="match status" value="1"/>
</dbReference>
<keyword evidence="3" id="KW-0460">Magnesium</keyword>